<evidence type="ECO:0000259" key="2">
    <source>
        <dbReference type="Pfam" id="PF01266"/>
    </source>
</evidence>
<evidence type="ECO:0000313" key="5">
    <source>
        <dbReference type="EMBL" id="MDN3564555.1"/>
    </source>
</evidence>
<keyword evidence="6" id="KW-1185">Reference proteome</keyword>
<dbReference type="RefSeq" id="WP_290316355.1">
    <property type="nucleotide sequence ID" value="NZ_JAUFPN010000107.1"/>
</dbReference>
<organism evidence="5 6">
    <name type="scientific">Paeniroseomonas aquatica</name>
    <dbReference type="NCBI Taxonomy" id="373043"/>
    <lineage>
        <taxon>Bacteria</taxon>
        <taxon>Pseudomonadati</taxon>
        <taxon>Pseudomonadota</taxon>
        <taxon>Alphaproteobacteria</taxon>
        <taxon>Acetobacterales</taxon>
        <taxon>Acetobacteraceae</taxon>
        <taxon>Paeniroseomonas</taxon>
    </lineage>
</organism>
<reference evidence="6" key="1">
    <citation type="journal article" date="2019" name="Int. J. Syst. Evol. Microbiol.">
        <title>The Global Catalogue of Microorganisms (GCM) 10K type strain sequencing project: providing services to taxonomists for standard genome sequencing and annotation.</title>
        <authorList>
            <consortium name="The Broad Institute Genomics Platform"/>
            <consortium name="The Broad Institute Genome Sequencing Center for Infectious Disease"/>
            <person name="Wu L."/>
            <person name="Ma J."/>
        </authorList>
    </citation>
    <scope>NUCLEOTIDE SEQUENCE [LARGE SCALE GENOMIC DNA]</scope>
    <source>
        <strain evidence="6">CECT 7131</strain>
    </source>
</reference>
<accession>A0ABT8A450</accession>
<dbReference type="PRINTS" id="PR00411">
    <property type="entry name" value="PNDRDTASEI"/>
</dbReference>
<dbReference type="InterPro" id="IPR023753">
    <property type="entry name" value="FAD/NAD-binding_dom"/>
</dbReference>
<dbReference type="PRINTS" id="PR00368">
    <property type="entry name" value="FADPNR"/>
</dbReference>
<dbReference type="Gene3D" id="3.30.9.10">
    <property type="entry name" value="D-Amino Acid Oxidase, subunit A, domain 2"/>
    <property type="match status" value="1"/>
</dbReference>
<dbReference type="Gene3D" id="3.50.50.60">
    <property type="entry name" value="FAD/NAD(P)-binding domain"/>
    <property type="match status" value="3"/>
</dbReference>
<dbReference type="InterPro" id="IPR007419">
    <property type="entry name" value="BFD-like_2Fe2S-bd_dom"/>
</dbReference>
<dbReference type="Gene3D" id="3.10.20.440">
    <property type="entry name" value="2Fe-2S iron-sulphur cluster binding domain, sarcosine oxidase, alpha subunit, N-terminal domain"/>
    <property type="match status" value="1"/>
</dbReference>
<dbReference type="InterPro" id="IPR042204">
    <property type="entry name" value="2Fe-2S-bd_N"/>
</dbReference>
<dbReference type="EMBL" id="JAUFPN010000107">
    <property type="protein sequence ID" value="MDN3564555.1"/>
    <property type="molecule type" value="Genomic_DNA"/>
</dbReference>
<dbReference type="InterPro" id="IPR041854">
    <property type="entry name" value="BFD-like_2Fe2S-bd_dom_sf"/>
</dbReference>
<dbReference type="Pfam" id="PF07992">
    <property type="entry name" value="Pyr_redox_2"/>
    <property type="match status" value="1"/>
</dbReference>
<evidence type="ECO:0000313" key="6">
    <source>
        <dbReference type="Proteomes" id="UP001529369"/>
    </source>
</evidence>
<protein>
    <submittedName>
        <fullName evidence="5">FAD-dependent oxidoreductase</fullName>
    </submittedName>
</protein>
<name>A0ABT8A450_9PROT</name>
<keyword evidence="1" id="KW-0560">Oxidoreductase</keyword>
<evidence type="ECO:0000259" key="3">
    <source>
        <dbReference type="Pfam" id="PF04324"/>
    </source>
</evidence>
<dbReference type="InterPro" id="IPR036010">
    <property type="entry name" value="2Fe-2S_ferredoxin-like_sf"/>
</dbReference>
<dbReference type="Pfam" id="PF01266">
    <property type="entry name" value="DAO"/>
    <property type="match status" value="1"/>
</dbReference>
<dbReference type="InterPro" id="IPR051691">
    <property type="entry name" value="Metab_Enz_Cyan_OpOx_G3PDH"/>
</dbReference>
<feature type="domain" description="FAD dependent oxidoreductase" evidence="2">
    <location>
        <begin position="584"/>
        <end position="934"/>
    </location>
</feature>
<dbReference type="CDD" id="cd19946">
    <property type="entry name" value="GlpA-like_Fer2_BFD-like"/>
    <property type="match status" value="1"/>
</dbReference>
<dbReference type="Proteomes" id="UP001529369">
    <property type="component" value="Unassembled WGS sequence"/>
</dbReference>
<feature type="domain" description="BFD-like [2Fe-2S]-binding" evidence="3">
    <location>
        <begin position="477"/>
        <end position="525"/>
    </location>
</feature>
<dbReference type="PANTHER" id="PTHR42949">
    <property type="entry name" value="ANAEROBIC GLYCEROL-3-PHOSPHATE DEHYDROGENASE SUBUNIT B"/>
    <property type="match status" value="1"/>
</dbReference>
<dbReference type="InterPro" id="IPR006076">
    <property type="entry name" value="FAD-dep_OxRdtase"/>
</dbReference>
<dbReference type="InterPro" id="IPR036188">
    <property type="entry name" value="FAD/NAD-bd_sf"/>
</dbReference>
<dbReference type="Gene3D" id="1.10.10.1100">
    <property type="entry name" value="BFD-like [2Fe-2S]-binding domain"/>
    <property type="match status" value="1"/>
</dbReference>
<dbReference type="Pfam" id="PF04324">
    <property type="entry name" value="Fer2_BFD"/>
    <property type="match status" value="1"/>
</dbReference>
<gene>
    <name evidence="5" type="ORF">QWZ14_09285</name>
</gene>
<dbReference type="PANTHER" id="PTHR42949:SF3">
    <property type="entry name" value="ANAEROBIC GLYCEROL-3-PHOSPHATE DEHYDROGENASE SUBUNIT B"/>
    <property type="match status" value="1"/>
</dbReference>
<feature type="domain" description="FAD/NAD(P)-binding" evidence="4">
    <location>
        <begin position="112"/>
        <end position="415"/>
    </location>
</feature>
<sequence length="952" mass="97124">MRLTHPDIRPAAAPIRIRFDGRALEALPGETLAATLSAAGILAYRTTTGGAPRGLYCGMGACFDCLVTVDGKAGQRACLTKVRDGMEAASAAPEVPAPLAAAPAAIPERACDVLVVGAGPAGLSAARAAAEAGAGVVVLDERGEAGGQYLKPLAAGHAHAAPDAQFRHGDALRAATLAAGAEILTGATVWGGFAPEEIGALLGEAAVTFRPRRLILAAGAHERPVPVPGWTLPGVMTTGAMQTLARANRVSPGESVVIAGNGPLNLQLACELLEGGVRVAAVAEAAPRPGPGQWRHALGLLRASPDLAWDGLRYLRRLRRAGVPVLWGATILGCEGEGRFAALRLATPAGERRIAADACALNLGFQPETGLARALGAEHRFVEAGLGRLETVAAEDGRTSLPSVFAVGDGAAIGGARIALARGRLAGLAAAADLGFAAADAAPARAGLRRALAFQDGLWRLFAAPPFDVSAIPDATVVCRCEEVTAGTLRLERARGAGSLGSLKKATRAGMGRCQGRMCGATVARLCGVAEEAGFAAPRAPVKPVPVAALMLEVAEGGDWPLFPAPAYNGWTARPGASRADACDVLVVGGGAVGLSTALYLARDGADVLLVERGEAGMAASTANAGSLHVQLLTYDFDGQQRTGPALDRLPLGPRSIALWREIAAEAGESLGLRTEGGLMLAETEAQFAWLRAKVAAERARGIESHVLGANELRSLAPYLGPHFLGAGFAPGEGQIDPLRGTASLRRLAVQAGARLREGVEVRAIARAAAGFTVETGAGPIRAGKLVNCGGAFAGRIGAMLGLTLPVVGAVQQVIATEGVAPVLRHLVAHAGRHLSLKQGDGGHVLVGGGWPGTLDAKGSPRNLRRSIEGNLWVAGRVLPALAGMQAIRAWTGLAVEVDRAPLLGEAPGIPGLFHAVTSNGYTLAPVAGRITADAVLGRERVAPEFTLARFG</sequence>
<proteinExistence type="predicted"/>
<evidence type="ECO:0000256" key="1">
    <source>
        <dbReference type="ARBA" id="ARBA00023002"/>
    </source>
</evidence>
<evidence type="ECO:0000259" key="4">
    <source>
        <dbReference type="Pfam" id="PF07992"/>
    </source>
</evidence>
<dbReference type="SUPFAM" id="SSF51905">
    <property type="entry name" value="FAD/NAD(P)-binding domain"/>
    <property type="match status" value="2"/>
</dbReference>
<dbReference type="Pfam" id="PF13510">
    <property type="entry name" value="Fer2_4"/>
    <property type="match status" value="1"/>
</dbReference>
<comment type="caution">
    <text evidence="5">The sequence shown here is derived from an EMBL/GenBank/DDBJ whole genome shotgun (WGS) entry which is preliminary data.</text>
</comment>
<dbReference type="SUPFAM" id="SSF54292">
    <property type="entry name" value="2Fe-2S ferredoxin-like"/>
    <property type="match status" value="1"/>
</dbReference>